<dbReference type="PANTHER" id="PTHR33794:SF1">
    <property type="entry name" value="BACILLOLYSIN"/>
    <property type="match status" value="1"/>
</dbReference>
<dbReference type="OrthoDB" id="2380710at2"/>
<dbReference type="AlphaFoldDB" id="A0A3G9JBT7"/>
<protein>
    <submittedName>
        <fullName evidence="1">Uncharacterized protein</fullName>
    </submittedName>
</protein>
<dbReference type="InterPro" id="IPR050728">
    <property type="entry name" value="Zinc_Metalloprotease_M4"/>
</dbReference>
<name>A0A3G9JBT7_9BACL</name>
<proteinExistence type="predicted"/>
<evidence type="ECO:0000313" key="1">
    <source>
        <dbReference type="EMBL" id="BBH20469.1"/>
    </source>
</evidence>
<gene>
    <name evidence="1" type="ORF">Back11_18140</name>
</gene>
<dbReference type="RefSeq" id="WP_125655527.1">
    <property type="nucleotide sequence ID" value="NZ_AP019308.1"/>
</dbReference>
<dbReference type="PANTHER" id="PTHR33794">
    <property type="entry name" value="BACILLOLYSIN"/>
    <property type="match status" value="1"/>
</dbReference>
<dbReference type="EMBL" id="AP019308">
    <property type="protein sequence ID" value="BBH20469.1"/>
    <property type="molecule type" value="Genomic_DNA"/>
</dbReference>
<keyword evidence="2" id="KW-1185">Reference proteome</keyword>
<dbReference type="KEGG" id="pbk:Back11_18140"/>
<dbReference type="Proteomes" id="UP000275368">
    <property type="component" value="Chromosome"/>
</dbReference>
<organism evidence="1 2">
    <name type="scientific">Paenibacillus baekrokdamisoli</name>
    <dbReference type="NCBI Taxonomy" id="1712516"/>
    <lineage>
        <taxon>Bacteria</taxon>
        <taxon>Bacillati</taxon>
        <taxon>Bacillota</taxon>
        <taxon>Bacilli</taxon>
        <taxon>Bacillales</taxon>
        <taxon>Paenibacillaceae</taxon>
        <taxon>Paenibacillus</taxon>
    </lineage>
</organism>
<reference evidence="1 2" key="1">
    <citation type="submission" date="2018-11" db="EMBL/GenBank/DDBJ databases">
        <title>Complete genome sequence of Paenibacillus baekrokdamisoli strain KCTC 33723.</title>
        <authorList>
            <person name="Kang S.W."/>
            <person name="Lee K.C."/>
            <person name="Kim K.K."/>
            <person name="Kim J.S."/>
            <person name="Kim D.S."/>
            <person name="Ko S.H."/>
            <person name="Yang S.H."/>
            <person name="Lee J.S."/>
        </authorList>
    </citation>
    <scope>NUCLEOTIDE SEQUENCE [LARGE SCALE GENOMIC DNA]</scope>
    <source>
        <strain evidence="1 2">KCTC 33723</strain>
    </source>
</reference>
<accession>A0A3G9JBT7</accession>
<sequence>MRQCTAWIILFILFLSMPAPLAAANYIPKQATTMLNKLSEASSGNLQISWNDETNTPFSLIGALNRPSRSTSDAIVHQFLTEYKSLYGLQDIHHNLKVTKVEQTKDKMIQVHLQHIVYKTPVWQDGLIVTLDQVGVIQRVEGVIHPNMEKTLFHRPLHAAITRTQAINKAKAWIGTEVIAKDTTINLNYLSSGSRIVLVYAVSFHLLDSESKVTVLVHSLTGRIFDYQNGISG</sequence>
<evidence type="ECO:0000313" key="2">
    <source>
        <dbReference type="Proteomes" id="UP000275368"/>
    </source>
</evidence>